<proteinExistence type="inferred from homology"/>
<reference evidence="3 4" key="1">
    <citation type="submission" date="2023-01" db="EMBL/GenBank/DDBJ databases">
        <title>Cultivation and genomic characterization of new, ubiquitous marine nitrite-oxidizing bacteria from the Nitrospirales.</title>
        <authorList>
            <person name="Mueller A.J."/>
            <person name="Daebeler A."/>
            <person name="Herbold C.W."/>
            <person name="Kirkegaard R.H."/>
            <person name="Daims H."/>
        </authorList>
    </citation>
    <scope>NUCLEOTIDE SEQUENCE [LARGE SCALE GENOMIC DNA]</scope>
    <source>
        <strain evidence="3 4">VA</strain>
    </source>
</reference>
<dbReference type="InterPro" id="IPR050703">
    <property type="entry name" value="Flavin_MAO"/>
</dbReference>
<dbReference type="GO" id="GO:0016491">
    <property type="term" value="F:oxidoreductase activity"/>
    <property type="evidence" value="ECO:0007669"/>
    <property type="project" value="InterPro"/>
</dbReference>
<comment type="similarity">
    <text evidence="1">Belongs to the flavin monoamine oxidase family.</text>
</comment>
<name>A0AA96GBN8_9BACT</name>
<dbReference type="AlphaFoldDB" id="A0AA96GBN8"/>
<dbReference type="Gene3D" id="3.50.50.60">
    <property type="entry name" value="FAD/NAD(P)-binding domain"/>
    <property type="match status" value="1"/>
</dbReference>
<dbReference type="PANTHER" id="PTHR43563">
    <property type="entry name" value="AMINE OXIDASE"/>
    <property type="match status" value="1"/>
</dbReference>
<evidence type="ECO:0000313" key="3">
    <source>
        <dbReference type="EMBL" id="WNM58611.1"/>
    </source>
</evidence>
<sequence length="748" mass="85790">MTKKKPIEVAIIGGGCASIAAAFELTRPEHRNQYHVTIYQMGWRLGGKGASGRGPADRIEEHGLHIWQGFYENAFRLMRECYSELSRDPQTCRFADWSDAFFPDPHVGMVDPSRQSNWLTWTAFFPTGDGLPGDPLTTHNPFTMMSYLTRTVDLLRTLLLGVQTQSTHDALEEREDKEASALHTEEGESQEWSFEAIRKSMTRLVKYGLLSTMAGLIEGLAILQVALRSLPVYPNKLILDFLRDFRDQLERLVIDDDEFRCKWEIIDLTLAIMRGFLTSWEPEEIRKPKGDKKPKWPILLFDPRGLDAINEYDCREWLRENGASERALNSAFVRGLYDLALAYEEGDPHRPGLAAGQALRGSLRMFFTYRGSLFWRMRAGMGDVVFAPFYEVLKKRGATFKFFHRLENVKLVEQDKLAPDERPYVESLEFDVQAKIREGGEYQPLKKVNGVPSWPSNPDYRQLVNGPRMKREGWDFEGHWDRRKVEKTTLKVSRDFDFVVLGVSVGAIPYVCKEILSRDERWRDMVKNVKTVATQAFQIWMREDMSQLGWTEPPVTVSAFVKPFDTWADMTHCVPEESWDFPPRSIAYFCNVLSDPPVPPDRSNKTYPAERHQEVQRNAINFLNDQIHHLWPKAVSPTGKFKWDLLVDPNERQAPKGSKNPTDNRFASQYWKANVNPTDRYVLALPGTLKYRISPLDNTYDNLTICGDWTDCGFNEGCVEAAVMSGRLAAHAIGQSPPLEDIIGYDHP</sequence>
<keyword evidence="4" id="KW-1185">Reference proteome</keyword>
<dbReference type="Pfam" id="PF13450">
    <property type="entry name" value="NAD_binding_8"/>
    <property type="match status" value="1"/>
</dbReference>
<evidence type="ECO:0000313" key="4">
    <source>
        <dbReference type="Proteomes" id="UP001302719"/>
    </source>
</evidence>
<dbReference type="KEGG" id="nall:PP769_02260"/>
<dbReference type="SUPFAM" id="SSF51905">
    <property type="entry name" value="FAD/NAD(P)-binding domain"/>
    <property type="match status" value="2"/>
</dbReference>
<accession>A0AA96GBN8</accession>
<dbReference type="InterPro" id="IPR002937">
    <property type="entry name" value="Amino_oxidase"/>
</dbReference>
<feature type="domain" description="Amine oxidase" evidence="2">
    <location>
        <begin position="658"/>
        <end position="733"/>
    </location>
</feature>
<dbReference type="EMBL" id="CP116967">
    <property type="protein sequence ID" value="WNM58611.1"/>
    <property type="molecule type" value="Genomic_DNA"/>
</dbReference>
<organism evidence="3 4">
    <name type="scientific">Candidatus Nitrospira allomarina</name>
    <dbReference type="NCBI Taxonomy" id="3020900"/>
    <lineage>
        <taxon>Bacteria</taxon>
        <taxon>Pseudomonadati</taxon>
        <taxon>Nitrospirota</taxon>
        <taxon>Nitrospiria</taxon>
        <taxon>Nitrospirales</taxon>
        <taxon>Nitrospiraceae</taxon>
        <taxon>Nitrospira</taxon>
    </lineage>
</organism>
<evidence type="ECO:0000259" key="2">
    <source>
        <dbReference type="Pfam" id="PF01593"/>
    </source>
</evidence>
<dbReference type="PANTHER" id="PTHR43563:SF1">
    <property type="entry name" value="AMINE OXIDASE [FLAVIN-CONTAINING] B"/>
    <property type="match status" value="1"/>
</dbReference>
<dbReference type="InterPro" id="IPR036188">
    <property type="entry name" value="FAD/NAD-bd_sf"/>
</dbReference>
<evidence type="ECO:0000256" key="1">
    <source>
        <dbReference type="ARBA" id="ARBA00005995"/>
    </source>
</evidence>
<dbReference type="RefSeq" id="WP_312644675.1">
    <property type="nucleotide sequence ID" value="NZ_CP116967.1"/>
</dbReference>
<gene>
    <name evidence="3" type="ORF">PP769_02260</name>
</gene>
<dbReference type="Pfam" id="PF01593">
    <property type="entry name" value="Amino_oxidase"/>
    <property type="match status" value="1"/>
</dbReference>
<protein>
    <submittedName>
        <fullName evidence="3">NAD(P)-binding protein</fullName>
    </submittedName>
</protein>
<dbReference type="Proteomes" id="UP001302719">
    <property type="component" value="Chromosome"/>
</dbReference>